<comment type="similarity">
    <text evidence="2 8">Belongs to the SAICAR synthetase family.</text>
</comment>
<dbReference type="GO" id="GO:0004639">
    <property type="term" value="F:phosphoribosylaminoimidazolesuccinocarboxamide synthase activity"/>
    <property type="evidence" value="ECO:0007669"/>
    <property type="project" value="UniProtKB-UniRule"/>
</dbReference>
<comment type="caution">
    <text evidence="10">The sequence shown here is derived from an EMBL/GenBank/DDBJ whole genome shotgun (WGS) entry which is preliminary data.</text>
</comment>
<dbReference type="EMBL" id="MHIC01000014">
    <property type="protein sequence ID" value="OGY45597.1"/>
    <property type="molecule type" value="Genomic_DNA"/>
</dbReference>
<proteinExistence type="inferred from homology"/>
<evidence type="ECO:0000313" key="11">
    <source>
        <dbReference type="Proteomes" id="UP000176241"/>
    </source>
</evidence>
<evidence type="ECO:0000256" key="1">
    <source>
        <dbReference type="ARBA" id="ARBA00004672"/>
    </source>
</evidence>
<organism evidence="10 11">
    <name type="scientific">Candidatus Buchananbacteria bacterium RIFCSPHIGHO2_01_FULL_39_8</name>
    <dbReference type="NCBI Taxonomy" id="1797533"/>
    <lineage>
        <taxon>Bacteria</taxon>
        <taxon>Candidatus Buchananiibacteriota</taxon>
    </lineage>
</organism>
<dbReference type="SUPFAM" id="SSF56104">
    <property type="entry name" value="SAICAR synthase-like"/>
    <property type="match status" value="1"/>
</dbReference>
<evidence type="ECO:0000256" key="8">
    <source>
        <dbReference type="HAMAP-Rule" id="MF_00137"/>
    </source>
</evidence>
<sequence>MRKPKSEFIKRQIKRALKETNLLFGQRSQGKVCDVYDLGFVLVLVATDRQSAFDRVLCAIPFKGQALSQLSKWWFEQTADIVSNHLLAVVGPNALVVKKLRRIPVEVVVRGYNTGSTDTSVWTAYAQGVRDFCGNKLPDGMVKNQVFGQPIITPTTKEGKHDEQLPAAEIVASGILTRVQWDQIASTALQLFARGQELSLRGGLILVDTKYEFGYDEEGNLCLIDEIHTPDSSRFWIAKTYQERFSAGQEPNQVSKEFLRLWYKDHCDPYHDEVLPEAPEDLVIRMSLLYIDCYQRITGQQFVSDTGRDLEERIAANLKFFRPENLERLPETRVRVLLGSWSDLEQVRTPIRFFKALPQVTIQTDVRSCHRNPWEVVGLAEVFGDFDGVVCAGSKAFQLPGVLKAFLVAEDQASIPVFAVALRGRTEKATLAARLSIEEVPGQPLEMAGPDEAFFGPLGMFAALRSLVERRFTERTISYKSMEENIEV</sequence>
<dbReference type="Gene3D" id="3.40.50.1970">
    <property type="match status" value="1"/>
</dbReference>
<dbReference type="GO" id="GO:0005524">
    <property type="term" value="F:ATP binding"/>
    <property type="evidence" value="ECO:0007669"/>
    <property type="project" value="UniProtKB-KW"/>
</dbReference>
<dbReference type="NCBIfam" id="NF009251">
    <property type="entry name" value="PRK12607.1"/>
    <property type="match status" value="1"/>
</dbReference>
<keyword evidence="6 8" id="KW-0067">ATP-binding</keyword>
<dbReference type="Pfam" id="PF01259">
    <property type="entry name" value="SAICAR_synt"/>
    <property type="match status" value="1"/>
</dbReference>
<evidence type="ECO:0000256" key="6">
    <source>
        <dbReference type="ARBA" id="ARBA00022840"/>
    </source>
</evidence>
<comment type="catalytic activity">
    <reaction evidence="7 8">
        <text>5-amino-1-(5-phospho-D-ribosyl)imidazole-4-carboxylate + L-aspartate + ATP = (2S)-2-[5-amino-1-(5-phospho-beta-D-ribosyl)imidazole-4-carboxamido]succinate + ADP + phosphate + 2 H(+)</text>
        <dbReference type="Rhea" id="RHEA:22628"/>
        <dbReference type="ChEBI" id="CHEBI:15378"/>
        <dbReference type="ChEBI" id="CHEBI:29991"/>
        <dbReference type="ChEBI" id="CHEBI:30616"/>
        <dbReference type="ChEBI" id="CHEBI:43474"/>
        <dbReference type="ChEBI" id="CHEBI:58443"/>
        <dbReference type="ChEBI" id="CHEBI:77657"/>
        <dbReference type="ChEBI" id="CHEBI:456216"/>
        <dbReference type="EC" id="6.3.2.6"/>
    </reaction>
</comment>
<dbReference type="PANTHER" id="PTHR43700">
    <property type="entry name" value="PHOSPHORIBOSYLAMINOIMIDAZOLE-SUCCINOCARBOXAMIDE SYNTHASE"/>
    <property type="match status" value="1"/>
</dbReference>
<name>A0A1G1Y1Z3_9BACT</name>
<evidence type="ECO:0000256" key="2">
    <source>
        <dbReference type="ARBA" id="ARBA00010190"/>
    </source>
</evidence>
<evidence type="ECO:0000256" key="5">
    <source>
        <dbReference type="ARBA" id="ARBA00022755"/>
    </source>
</evidence>
<evidence type="ECO:0000256" key="7">
    <source>
        <dbReference type="ARBA" id="ARBA00048475"/>
    </source>
</evidence>
<evidence type="ECO:0000256" key="4">
    <source>
        <dbReference type="ARBA" id="ARBA00022741"/>
    </source>
</evidence>
<dbReference type="PANTHER" id="PTHR43700:SF1">
    <property type="entry name" value="PHOSPHORIBOSYLAMINOIMIDAZOLE-SUCCINOCARBOXAMIDE SYNTHASE"/>
    <property type="match status" value="1"/>
</dbReference>
<dbReference type="SUPFAM" id="SSF52255">
    <property type="entry name" value="N5-CAIR mutase (phosphoribosylaminoimidazole carboxylase, PurE)"/>
    <property type="match status" value="1"/>
</dbReference>
<dbReference type="Gene3D" id="3.30.200.20">
    <property type="entry name" value="Phosphorylase Kinase, domain 1"/>
    <property type="match status" value="1"/>
</dbReference>
<dbReference type="AlphaFoldDB" id="A0A1G1Y1Z3"/>
<dbReference type="HAMAP" id="MF_00137">
    <property type="entry name" value="SAICAR_synth"/>
    <property type="match status" value="1"/>
</dbReference>
<comment type="pathway">
    <text evidence="1 8">Purine metabolism; IMP biosynthesis via de novo pathway; 5-amino-1-(5-phospho-D-ribosyl)imidazole-4-carboxamide from 5-amino-1-(5-phospho-D-ribosyl)imidazole-4-carboxylate: step 1/2.</text>
</comment>
<evidence type="ECO:0000259" key="9">
    <source>
        <dbReference type="Pfam" id="PF01259"/>
    </source>
</evidence>
<keyword evidence="5 8" id="KW-0658">Purine biosynthesis</keyword>
<keyword evidence="4 8" id="KW-0547">Nucleotide-binding</keyword>
<gene>
    <name evidence="8" type="primary">purC</name>
    <name evidence="10" type="ORF">A2731_02360</name>
</gene>
<dbReference type="PROSITE" id="PS01058">
    <property type="entry name" value="SAICAR_SYNTHETASE_2"/>
    <property type="match status" value="1"/>
</dbReference>
<dbReference type="GO" id="GO:0005737">
    <property type="term" value="C:cytoplasm"/>
    <property type="evidence" value="ECO:0007669"/>
    <property type="project" value="TreeGrafter"/>
</dbReference>
<dbReference type="InterPro" id="IPR028923">
    <property type="entry name" value="SAICAR_synt/ADE2_N"/>
</dbReference>
<feature type="domain" description="SAICAR synthetase/ADE2 N-terminal" evidence="9">
    <location>
        <begin position="28"/>
        <end position="273"/>
    </location>
</feature>
<dbReference type="Gene3D" id="3.30.470.20">
    <property type="entry name" value="ATP-grasp fold, B domain"/>
    <property type="match status" value="1"/>
</dbReference>
<dbReference type="CDD" id="cd01414">
    <property type="entry name" value="SAICAR_synt_Sc"/>
    <property type="match status" value="1"/>
</dbReference>
<reference evidence="10 11" key="1">
    <citation type="journal article" date="2016" name="Nat. Commun.">
        <title>Thousands of microbial genomes shed light on interconnected biogeochemical processes in an aquifer system.</title>
        <authorList>
            <person name="Anantharaman K."/>
            <person name="Brown C.T."/>
            <person name="Hug L.A."/>
            <person name="Sharon I."/>
            <person name="Castelle C.J."/>
            <person name="Probst A.J."/>
            <person name="Thomas B.C."/>
            <person name="Singh A."/>
            <person name="Wilkins M.J."/>
            <person name="Karaoz U."/>
            <person name="Brodie E.L."/>
            <person name="Williams K.H."/>
            <person name="Hubbard S.S."/>
            <person name="Banfield J.F."/>
        </authorList>
    </citation>
    <scope>NUCLEOTIDE SEQUENCE [LARGE SCALE GENOMIC DNA]</scope>
</reference>
<dbReference type="InterPro" id="IPR018236">
    <property type="entry name" value="SAICAR_synthetase_CS"/>
</dbReference>
<evidence type="ECO:0000313" key="10">
    <source>
        <dbReference type="EMBL" id="OGY45597.1"/>
    </source>
</evidence>
<keyword evidence="3 8" id="KW-0436">Ligase</keyword>
<accession>A0A1G1Y1Z3</accession>
<dbReference type="Proteomes" id="UP000176241">
    <property type="component" value="Unassembled WGS sequence"/>
</dbReference>
<dbReference type="UniPathway" id="UPA00074">
    <property type="reaction ID" value="UER00131"/>
</dbReference>
<dbReference type="STRING" id="1797533.A2731_02360"/>
<dbReference type="EC" id="6.3.2.6" evidence="8"/>
<protein>
    <recommendedName>
        <fullName evidence="8">Phosphoribosylaminoimidazole-succinocarboxamide synthase</fullName>
        <ecNumber evidence="8">6.3.2.6</ecNumber>
    </recommendedName>
    <alternativeName>
        <fullName evidence="8">SAICAR synthetase</fullName>
    </alternativeName>
</protein>
<dbReference type="PROSITE" id="PS01057">
    <property type="entry name" value="SAICAR_SYNTHETASE_1"/>
    <property type="match status" value="1"/>
</dbReference>
<dbReference type="GO" id="GO:0006189">
    <property type="term" value="P:'de novo' IMP biosynthetic process"/>
    <property type="evidence" value="ECO:0007669"/>
    <property type="project" value="UniProtKB-UniRule"/>
</dbReference>
<evidence type="ECO:0000256" key="3">
    <source>
        <dbReference type="ARBA" id="ARBA00022598"/>
    </source>
</evidence>